<dbReference type="GO" id="GO:0019748">
    <property type="term" value="P:secondary metabolic process"/>
    <property type="evidence" value="ECO:0007669"/>
    <property type="project" value="TreeGrafter"/>
</dbReference>
<dbReference type="GO" id="GO:0016831">
    <property type="term" value="F:carboxy-lyase activity"/>
    <property type="evidence" value="ECO:0007669"/>
    <property type="project" value="InterPro"/>
</dbReference>
<dbReference type="Gene3D" id="3.20.20.140">
    <property type="entry name" value="Metal-dependent hydrolases"/>
    <property type="match status" value="1"/>
</dbReference>
<gene>
    <name evidence="3" type="ORF">CYK21_01530</name>
</gene>
<dbReference type="PANTHER" id="PTHR21240">
    <property type="entry name" value="2-AMINO-3-CARBOXYLMUCONATE-6-SEMIALDEHYDE DECARBOXYLASE"/>
    <property type="match status" value="1"/>
</dbReference>
<dbReference type="InterPro" id="IPR032465">
    <property type="entry name" value="ACMSD"/>
</dbReference>
<dbReference type="GO" id="GO:0005737">
    <property type="term" value="C:cytoplasm"/>
    <property type="evidence" value="ECO:0007669"/>
    <property type="project" value="TreeGrafter"/>
</dbReference>
<protein>
    <submittedName>
        <fullName evidence="3">Amidohydrolase</fullName>
    </submittedName>
</protein>
<dbReference type="InterPro" id="IPR032466">
    <property type="entry name" value="Metal_Hydrolase"/>
</dbReference>
<comment type="caution">
    <text evidence="3">The sequence shown here is derived from an EMBL/GenBank/DDBJ whole genome shotgun (WGS) entry which is preliminary data.</text>
</comment>
<feature type="domain" description="Amidohydrolase-related" evidence="2">
    <location>
        <begin position="5"/>
        <end position="313"/>
    </location>
</feature>
<dbReference type="PANTHER" id="PTHR21240:SF28">
    <property type="entry name" value="ISO-OROTATE DECARBOXYLASE (EUROFUNG)"/>
    <property type="match status" value="1"/>
</dbReference>
<keyword evidence="3" id="KW-0378">Hydrolase</keyword>
<dbReference type="SUPFAM" id="SSF51556">
    <property type="entry name" value="Metallo-dependent hydrolases"/>
    <property type="match status" value="1"/>
</dbReference>
<sequence length="326" mass="36430">MTHAIDTHAHLWTEEYLEALGKLGATGTAIAAGIGAGTTQEELDKRLAMMDAAGVDFQVLSATPQVPQFGTAEEALALAQDINNTYKDIISRYPDRFRASGVVPLPHVEAAIQEGKRIIEELGFLGIALNTTLDNGMSIGHPDFEPFFEAMNELGAIIYIHPTGCGAFSPMLNDYQLEWVVGAPVEDMLATLQLLKKDIPQKYPNLKFHIAHLGGGISFQMQRIIDNYTDWGSFRHHPLETLQKHFWFDTANFLEESLLHSSKILGNKRLLLGSDFPYFQNDKYTRAVTYVENAALTDQEKAAIFVENASNLYKDRWENVLKTKKD</sequence>
<dbReference type="EMBL" id="PKIB01000001">
    <property type="protein sequence ID" value="PLA54816.1"/>
    <property type="molecule type" value="Genomic_DNA"/>
</dbReference>
<keyword evidence="1" id="KW-0456">Lyase</keyword>
<evidence type="ECO:0000313" key="4">
    <source>
        <dbReference type="Proteomes" id="UP000235073"/>
    </source>
</evidence>
<evidence type="ECO:0000256" key="1">
    <source>
        <dbReference type="ARBA" id="ARBA00023239"/>
    </source>
</evidence>
<dbReference type="AlphaFoldDB" id="A0A2I1YJ18"/>
<accession>A0A2I1YJ18</accession>
<proteinExistence type="predicted"/>
<dbReference type="RefSeq" id="WP_048791133.1">
    <property type="nucleotide sequence ID" value="NZ_PKIB01000001.1"/>
</dbReference>
<dbReference type="Proteomes" id="UP000235073">
    <property type="component" value="Unassembled WGS sequence"/>
</dbReference>
<evidence type="ECO:0000313" key="3">
    <source>
        <dbReference type="EMBL" id="PLA54816.1"/>
    </source>
</evidence>
<organism evidence="3 4">
    <name type="scientific">Streptococcus macedonicus</name>
    <name type="common">Streptococcus gallolyticus macedonicus</name>
    <dbReference type="NCBI Taxonomy" id="59310"/>
    <lineage>
        <taxon>Bacteria</taxon>
        <taxon>Bacillati</taxon>
        <taxon>Bacillota</taxon>
        <taxon>Bacilli</taxon>
        <taxon>Lactobacillales</taxon>
        <taxon>Streptococcaceae</taxon>
        <taxon>Streptococcus</taxon>
    </lineage>
</organism>
<dbReference type="InterPro" id="IPR006680">
    <property type="entry name" value="Amidohydro-rel"/>
</dbReference>
<evidence type="ECO:0000259" key="2">
    <source>
        <dbReference type="Pfam" id="PF04909"/>
    </source>
</evidence>
<dbReference type="Pfam" id="PF04909">
    <property type="entry name" value="Amidohydro_2"/>
    <property type="match status" value="1"/>
</dbReference>
<dbReference type="CDD" id="cd01292">
    <property type="entry name" value="metallo-dependent_hydrolases"/>
    <property type="match status" value="1"/>
</dbReference>
<name>A0A2I1YJ18_STRMC</name>
<reference evidence="3 4" key="1">
    <citation type="submission" date="2017-12" db="EMBL/GenBank/DDBJ databases">
        <title>Phylogenetic diversity of female urinary microbiome.</title>
        <authorList>
            <person name="Thomas-White K."/>
            <person name="Wolfe A.J."/>
        </authorList>
    </citation>
    <scope>NUCLEOTIDE SEQUENCE [LARGE SCALE GENOMIC DNA]</scope>
    <source>
        <strain evidence="3 4">UMB0733</strain>
    </source>
</reference>
<dbReference type="GO" id="GO:0016787">
    <property type="term" value="F:hydrolase activity"/>
    <property type="evidence" value="ECO:0007669"/>
    <property type="project" value="UniProtKB-KW"/>
</dbReference>